<evidence type="ECO:0000313" key="4">
    <source>
        <dbReference type="Proteomes" id="UP000664779"/>
    </source>
</evidence>
<name>A0A939J6N7_9HYPH</name>
<dbReference type="PANTHER" id="PTHR42928:SF5">
    <property type="entry name" value="BLR1237 PROTEIN"/>
    <property type="match status" value="1"/>
</dbReference>
<dbReference type="InterPro" id="IPR005064">
    <property type="entry name" value="BUG"/>
</dbReference>
<dbReference type="Gene3D" id="3.40.190.150">
    <property type="entry name" value="Bordetella uptake gene, domain 1"/>
    <property type="match status" value="1"/>
</dbReference>
<proteinExistence type="inferred from homology"/>
<sequence>MGIVKLLSAAAIAAATMTGTAFAEYPEQTITIIVPWSAGGGTDAAARTIGTILERDLGQKVSVINRTGGSGVVGHSAIAAAKPDGYTLGLITSEINMMHWMGLTELTHEAYAPLAMMNEDPAGVHVAATSPWNDLGAMVEDIRANPGKFKGTGTGIGGSWHLALAGLLNELDISADALPWIPSKGAATGLLDIVAGGAHVAPVSLPEAAALAEAGKLKTLAIMSNQRAENFPDVPTVEQAIGVPWSQGVWRGMVVPKGVDEAIVEKLSAAMEKIYKDPEYADFMQKRGFGLRYMGSAEFGEFLGEEDASMGVVLKAIGLAKQ</sequence>
<dbReference type="Gene3D" id="3.40.190.10">
    <property type="entry name" value="Periplasmic binding protein-like II"/>
    <property type="match status" value="1"/>
</dbReference>
<evidence type="ECO:0000256" key="1">
    <source>
        <dbReference type="ARBA" id="ARBA00006987"/>
    </source>
</evidence>
<accession>A0A939J6N7</accession>
<dbReference type="CDD" id="cd07012">
    <property type="entry name" value="PBP2_Bug_TTT"/>
    <property type="match status" value="1"/>
</dbReference>
<dbReference type="AlphaFoldDB" id="A0A939J6N7"/>
<comment type="similarity">
    <text evidence="1">Belongs to the UPF0065 (bug) family.</text>
</comment>
<dbReference type="EMBL" id="JAFLNF010000008">
    <property type="protein sequence ID" value="MBO0347045.1"/>
    <property type="molecule type" value="Genomic_DNA"/>
</dbReference>
<evidence type="ECO:0000256" key="2">
    <source>
        <dbReference type="SAM" id="SignalP"/>
    </source>
</evidence>
<dbReference type="PIRSF" id="PIRSF017082">
    <property type="entry name" value="YflP"/>
    <property type="match status" value="1"/>
</dbReference>
<keyword evidence="2" id="KW-0732">Signal</keyword>
<feature type="chain" id="PRO_5037175038" evidence="2">
    <location>
        <begin position="24"/>
        <end position="322"/>
    </location>
</feature>
<dbReference type="RefSeq" id="WP_206943561.1">
    <property type="nucleotide sequence ID" value="NZ_JAFLNF010000008.1"/>
</dbReference>
<keyword evidence="4" id="KW-1185">Reference proteome</keyword>
<protein>
    <submittedName>
        <fullName evidence="3">Tripartite tricarboxylate transporter substrate binding protein</fullName>
    </submittedName>
</protein>
<dbReference type="InterPro" id="IPR042100">
    <property type="entry name" value="Bug_dom1"/>
</dbReference>
<dbReference type="PANTHER" id="PTHR42928">
    <property type="entry name" value="TRICARBOXYLATE-BINDING PROTEIN"/>
    <property type="match status" value="1"/>
</dbReference>
<organism evidence="3 4">
    <name type="scientific">Roseibium limicola</name>
    <dbReference type="NCBI Taxonomy" id="2816037"/>
    <lineage>
        <taxon>Bacteria</taxon>
        <taxon>Pseudomonadati</taxon>
        <taxon>Pseudomonadota</taxon>
        <taxon>Alphaproteobacteria</taxon>
        <taxon>Hyphomicrobiales</taxon>
        <taxon>Stappiaceae</taxon>
        <taxon>Roseibium</taxon>
    </lineage>
</organism>
<dbReference type="Pfam" id="PF03401">
    <property type="entry name" value="TctC"/>
    <property type="match status" value="1"/>
</dbReference>
<reference evidence="3" key="1">
    <citation type="submission" date="2021-03" db="EMBL/GenBank/DDBJ databases">
        <title>Roseibium sp. CAU 1637 isolated from Incheon.</title>
        <authorList>
            <person name="Kim W."/>
        </authorList>
    </citation>
    <scope>NUCLEOTIDE SEQUENCE</scope>
    <source>
        <strain evidence="3">CAU 1637</strain>
    </source>
</reference>
<evidence type="ECO:0000313" key="3">
    <source>
        <dbReference type="EMBL" id="MBO0347045.1"/>
    </source>
</evidence>
<gene>
    <name evidence="3" type="ORF">J0X15_17595</name>
</gene>
<comment type="caution">
    <text evidence="3">The sequence shown here is derived from an EMBL/GenBank/DDBJ whole genome shotgun (WGS) entry which is preliminary data.</text>
</comment>
<feature type="signal peptide" evidence="2">
    <location>
        <begin position="1"/>
        <end position="23"/>
    </location>
</feature>
<dbReference type="SUPFAM" id="SSF53850">
    <property type="entry name" value="Periplasmic binding protein-like II"/>
    <property type="match status" value="1"/>
</dbReference>
<dbReference type="Proteomes" id="UP000664779">
    <property type="component" value="Unassembled WGS sequence"/>
</dbReference>